<sequence length="146" mass="15888">MVQSITRETGLQAFIDAVEKDGCVIVKTLLMSSLSSRLKEVQPYLVESAATAGSTVGALNGSTAICTRLVGRSKTVREKFFSDSLYQDIAQHFIGLETKVWYGSELTTQKSDPLLSISMTVSSQPGSNAQKLHRGDKNTMRVICLL</sequence>
<dbReference type="EMBL" id="JAADJG010000289">
    <property type="protein sequence ID" value="KAF4449384.1"/>
    <property type="molecule type" value="Genomic_DNA"/>
</dbReference>
<keyword evidence="1" id="KW-0223">Dioxygenase</keyword>
<organism evidence="1 2">
    <name type="scientific">Fusarium austroafricanum</name>
    <dbReference type="NCBI Taxonomy" id="2364996"/>
    <lineage>
        <taxon>Eukaryota</taxon>
        <taxon>Fungi</taxon>
        <taxon>Dikarya</taxon>
        <taxon>Ascomycota</taxon>
        <taxon>Pezizomycotina</taxon>
        <taxon>Sordariomycetes</taxon>
        <taxon>Hypocreomycetidae</taxon>
        <taxon>Hypocreales</taxon>
        <taxon>Nectriaceae</taxon>
        <taxon>Fusarium</taxon>
        <taxon>Fusarium concolor species complex</taxon>
    </lineage>
</organism>
<evidence type="ECO:0000313" key="2">
    <source>
        <dbReference type="Proteomes" id="UP000605986"/>
    </source>
</evidence>
<dbReference type="GO" id="GO:0051213">
    <property type="term" value="F:dioxygenase activity"/>
    <property type="evidence" value="ECO:0007669"/>
    <property type="project" value="UniProtKB-KW"/>
</dbReference>
<proteinExistence type="predicted"/>
<dbReference type="AlphaFoldDB" id="A0A8H4NSC1"/>
<reference evidence="1" key="1">
    <citation type="submission" date="2020-01" db="EMBL/GenBank/DDBJ databases">
        <title>Identification and distribution of gene clusters putatively required for synthesis of sphingolipid metabolism inhibitors in phylogenetically diverse species of the filamentous fungus Fusarium.</title>
        <authorList>
            <person name="Kim H.-S."/>
            <person name="Busman M."/>
            <person name="Brown D.W."/>
            <person name="Divon H."/>
            <person name="Uhlig S."/>
            <person name="Proctor R.H."/>
        </authorList>
    </citation>
    <scope>NUCLEOTIDE SEQUENCE</scope>
    <source>
        <strain evidence="1">NRRL 53441</strain>
    </source>
</reference>
<dbReference type="OrthoDB" id="445007at2759"/>
<comment type="caution">
    <text evidence="1">The sequence shown here is derived from an EMBL/GenBank/DDBJ whole genome shotgun (WGS) entry which is preliminary data.</text>
</comment>
<keyword evidence="1" id="KW-0560">Oxidoreductase</keyword>
<name>A0A8H4NSC1_9HYPO</name>
<accession>A0A8H4NSC1</accession>
<evidence type="ECO:0000313" key="1">
    <source>
        <dbReference type="EMBL" id="KAF4449384.1"/>
    </source>
</evidence>
<dbReference type="Gene3D" id="2.60.120.620">
    <property type="entry name" value="q2cbj1_9rhob like domain"/>
    <property type="match status" value="1"/>
</dbReference>
<keyword evidence="2" id="KW-1185">Reference proteome</keyword>
<gene>
    <name evidence="1" type="ORF">F53441_7363</name>
</gene>
<dbReference type="Proteomes" id="UP000605986">
    <property type="component" value="Unassembled WGS sequence"/>
</dbReference>
<protein>
    <submittedName>
        <fullName evidence="1">Phytanoyl-dioxygenase family protein</fullName>
    </submittedName>
</protein>